<protein>
    <recommendedName>
        <fullName evidence="8">Ribonuclease Z</fullName>
        <shortName evidence="8">RNase Z</shortName>
        <ecNumber evidence="8">3.1.26.11</ecNumber>
    </recommendedName>
    <alternativeName>
        <fullName evidence="8">tRNA 3 endonuclease</fullName>
    </alternativeName>
    <alternativeName>
        <fullName evidence="8">tRNase Z</fullName>
    </alternativeName>
</protein>
<keyword evidence="6 8" id="KW-0378">Hydrolase</keyword>
<sequence length="301" mass="34544">MKLSILGCYSATPRTLNNTTSQVLEINNHMFLIDCGEGTQVQLRKHKVKFNRIKHIFISHLHGDHFFGLVGLISTFRLLTRETDLHVYGPKGIKEIVTLQLKLADSWTNYNLYFHELSSSKSELVFEDDKVEVYTIPLNHRIYTNGYLFKEKEGDRKLDVYAAEEANINVAYYRKLVQGFDVENEDGALIDHKKVTTPGPKPLSYAFCSDTMYKEDIVPIIKDTDVLYHESTFLDQHENLATKTKHSTAKQAAQIAKQANVGTLILGHYSTRYDNIQVFKKEAKEIFKNVQLAKDGKTFEF</sequence>
<dbReference type="OrthoDB" id="9800940at2"/>
<keyword evidence="10" id="KW-1185">Reference proteome</keyword>
<accession>A0A2I7SLL5</accession>
<evidence type="ECO:0000256" key="5">
    <source>
        <dbReference type="ARBA" id="ARBA00022759"/>
    </source>
</evidence>
<dbReference type="CDD" id="cd07717">
    <property type="entry name" value="RNaseZ_ZiPD-like_MBL-fold"/>
    <property type="match status" value="1"/>
</dbReference>
<reference evidence="10" key="1">
    <citation type="submission" date="2018-01" db="EMBL/GenBank/DDBJ databases">
        <title>Complete genome of Tamlana sp. UJ94.</title>
        <authorList>
            <person name="Jung J."/>
            <person name="Chung D."/>
            <person name="Bae S.S."/>
            <person name="Baek K."/>
        </authorList>
    </citation>
    <scope>NUCLEOTIDE SEQUENCE [LARGE SCALE GENOMIC DNA]</scope>
    <source>
        <strain evidence="10">UJ94</strain>
    </source>
</reference>
<feature type="binding site" evidence="8">
    <location>
        <position position="65"/>
    </location>
    <ligand>
        <name>Zn(2+)</name>
        <dbReference type="ChEBI" id="CHEBI:29105"/>
        <label>2</label>
        <note>catalytic</note>
    </ligand>
</feature>
<dbReference type="NCBIfam" id="TIGR02651">
    <property type="entry name" value="RNase_Z"/>
    <property type="match status" value="1"/>
</dbReference>
<evidence type="ECO:0000256" key="4">
    <source>
        <dbReference type="ARBA" id="ARBA00022723"/>
    </source>
</evidence>
<dbReference type="KEGG" id="taj:C1A40_15750"/>
<keyword evidence="3 8" id="KW-0540">Nuclease</keyword>
<dbReference type="InterPro" id="IPR036866">
    <property type="entry name" value="RibonucZ/Hydroxyglut_hydro"/>
</dbReference>
<feature type="active site" description="Proton acceptor" evidence="8">
    <location>
        <position position="64"/>
    </location>
</feature>
<feature type="binding site" evidence="8">
    <location>
        <position position="60"/>
    </location>
    <ligand>
        <name>Zn(2+)</name>
        <dbReference type="ChEBI" id="CHEBI:29105"/>
        <label>1</label>
        <note>catalytic</note>
    </ligand>
</feature>
<keyword evidence="4 8" id="KW-0479">Metal-binding</keyword>
<dbReference type="SUPFAM" id="SSF56281">
    <property type="entry name" value="Metallo-hydrolase/oxidoreductase"/>
    <property type="match status" value="1"/>
</dbReference>
<feature type="binding site" evidence="8">
    <location>
        <position position="64"/>
    </location>
    <ligand>
        <name>Zn(2+)</name>
        <dbReference type="ChEBI" id="CHEBI:29105"/>
        <label>2</label>
        <note>catalytic</note>
    </ligand>
</feature>
<dbReference type="HAMAP" id="MF_01818">
    <property type="entry name" value="RNase_Z_BN"/>
    <property type="match status" value="1"/>
</dbReference>
<comment type="function">
    <text evidence="8">Zinc phosphodiesterase, which displays some tRNA 3'-processing endonuclease activity. Probably involved in tRNA maturation, by removing a 3'-trailer from precursor tRNA.</text>
</comment>
<keyword evidence="5 8" id="KW-0255">Endonuclease</keyword>
<organism evidence="9 10">
    <name type="scientific">Pseudotamlana carrageenivorans</name>
    <dbReference type="NCBI Taxonomy" id="2069432"/>
    <lineage>
        <taxon>Bacteria</taxon>
        <taxon>Pseudomonadati</taxon>
        <taxon>Bacteroidota</taxon>
        <taxon>Flavobacteriia</taxon>
        <taxon>Flavobacteriales</taxon>
        <taxon>Flavobacteriaceae</taxon>
        <taxon>Pseudotamlana</taxon>
    </lineage>
</organism>
<evidence type="ECO:0000256" key="6">
    <source>
        <dbReference type="ARBA" id="ARBA00022801"/>
    </source>
</evidence>
<dbReference type="NCBIfam" id="NF000801">
    <property type="entry name" value="PRK00055.1-3"/>
    <property type="match status" value="1"/>
</dbReference>
<dbReference type="Proteomes" id="UP000236592">
    <property type="component" value="Chromosome"/>
</dbReference>
<comment type="cofactor">
    <cofactor evidence="8">
        <name>Zn(2+)</name>
        <dbReference type="ChEBI" id="CHEBI:29105"/>
    </cofactor>
    <text evidence="8">Binds 2 Zn(2+) ions.</text>
</comment>
<dbReference type="AlphaFoldDB" id="A0A2I7SLL5"/>
<dbReference type="EMBL" id="CP025938">
    <property type="protein sequence ID" value="AUS06803.1"/>
    <property type="molecule type" value="Genomic_DNA"/>
</dbReference>
<dbReference type="EC" id="3.1.26.11" evidence="8"/>
<evidence type="ECO:0000313" key="10">
    <source>
        <dbReference type="Proteomes" id="UP000236592"/>
    </source>
</evidence>
<comment type="similarity">
    <text evidence="8">Belongs to the RNase Z family.</text>
</comment>
<comment type="catalytic activity">
    <reaction evidence="8">
        <text>Endonucleolytic cleavage of RNA, removing extra 3' nucleotides from tRNA precursor, generating 3' termini of tRNAs. A 3'-hydroxy group is left at the tRNA terminus and a 5'-phosphoryl group is left at the trailer molecule.</text>
        <dbReference type="EC" id="3.1.26.11"/>
    </reaction>
</comment>
<gene>
    <name evidence="8" type="primary">rnz</name>
    <name evidence="9" type="ORF">C1A40_15750</name>
</gene>
<dbReference type="GO" id="GO:0008270">
    <property type="term" value="F:zinc ion binding"/>
    <property type="evidence" value="ECO:0007669"/>
    <property type="project" value="UniProtKB-UniRule"/>
</dbReference>
<dbReference type="Gene3D" id="3.60.15.10">
    <property type="entry name" value="Ribonuclease Z/Hydroxyacylglutathione hydrolase-like"/>
    <property type="match status" value="1"/>
</dbReference>
<dbReference type="InterPro" id="IPR013471">
    <property type="entry name" value="RNase_Z/BN"/>
</dbReference>
<dbReference type="PANTHER" id="PTHR46018">
    <property type="entry name" value="ZINC PHOSPHODIESTERASE ELAC PROTEIN 1"/>
    <property type="match status" value="1"/>
</dbReference>
<evidence type="ECO:0000313" key="9">
    <source>
        <dbReference type="EMBL" id="AUS06803.1"/>
    </source>
</evidence>
<dbReference type="PANTHER" id="PTHR46018:SF2">
    <property type="entry name" value="ZINC PHOSPHODIESTERASE ELAC PROTEIN 1"/>
    <property type="match status" value="1"/>
</dbReference>
<name>A0A2I7SLL5_9FLAO</name>
<evidence type="ECO:0000256" key="7">
    <source>
        <dbReference type="ARBA" id="ARBA00022833"/>
    </source>
</evidence>
<evidence type="ECO:0000256" key="8">
    <source>
        <dbReference type="HAMAP-Rule" id="MF_01818"/>
    </source>
</evidence>
<feature type="binding site" evidence="8">
    <location>
        <position position="210"/>
    </location>
    <ligand>
        <name>Zn(2+)</name>
        <dbReference type="ChEBI" id="CHEBI:29105"/>
        <label>1</label>
        <note>catalytic</note>
    </ligand>
</feature>
<evidence type="ECO:0000256" key="3">
    <source>
        <dbReference type="ARBA" id="ARBA00022722"/>
    </source>
</evidence>
<evidence type="ECO:0000256" key="2">
    <source>
        <dbReference type="ARBA" id="ARBA00022694"/>
    </source>
</evidence>
<feature type="binding site" evidence="8">
    <location>
        <position position="62"/>
    </location>
    <ligand>
        <name>Zn(2+)</name>
        <dbReference type="ChEBI" id="CHEBI:29105"/>
        <label>1</label>
        <note>catalytic</note>
    </ligand>
</feature>
<proteinExistence type="inferred from homology"/>
<keyword evidence="2 8" id="KW-0819">tRNA processing</keyword>
<feature type="binding site" evidence="8">
    <location>
        <position position="140"/>
    </location>
    <ligand>
        <name>Zn(2+)</name>
        <dbReference type="ChEBI" id="CHEBI:29105"/>
        <label>1</label>
        <note>catalytic</note>
    </ligand>
</feature>
<comment type="subunit">
    <text evidence="1 8">Homodimer.</text>
</comment>
<feature type="binding site" evidence="8">
    <location>
        <position position="268"/>
    </location>
    <ligand>
        <name>Zn(2+)</name>
        <dbReference type="ChEBI" id="CHEBI:29105"/>
        <label>2</label>
        <note>catalytic</note>
    </ligand>
</feature>
<dbReference type="GO" id="GO:0042781">
    <property type="term" value="F:3'-tRNA processing endoribonuclease activity"/>
    <property type="evidence" value="ECO:0007669"/>
    <property type="project" value="UniProtKB-UniRule"/>
</dbReference>
<evidence type="ECO:0000256" key="1">
    <source>
        <dbReference type="ARBA" id="ARBA00011738"/>
    </source>
</evidence>
<dbReference type="RefSeq" id="WP_102996730.1">
    <property type="nucleotide sequence ID" value="NZ_CP025938.1"/>
</dbReference>
<keyword evidence="7 8" id="KW-0862">Zinc</keyword>
<feature type="binding site" evidence="8">
    <location>
        <position position="210"/>
    </location>
    <ligand>
        <name>Zn(2+)</name>
        <dbReference type="ChEBI" id="CHEBI:29105"/>
        <label>2</label>
        <note>catalytic</note>
    </ligand>
</feature>
<dbReference type="Pfam" id="PF23023">
    <property type="entry name" value="Anti-Pycsar_Apyc1"/>
    <property type="match status" value="1"/>
</dbReference>